<reference evidence="9 10" key="1">
    <citation type="submission" date="2017-12" db="EMBL/GenBank/DDBJ databases">
        <authorList>
            <person name="Hurst M.R.H."/>
        </authorList>
    </citation>
    <scope>NUCLEOTIDE SEQUENCE [LARGE SCALE GENOMIC DNA]</scope>
    <source>
        <strain evidence="9 10">SY-3-19</strain>
    </source>
</reference>
<dbReference type="PANTHER" id="PTHR46111:SF1">
    <property type="entry name" value="RIBOSOMAL RNA SMALL SUBUNIT METHYLTRANSFERASE I"/>
    <property type="match status" value="1"/>
</dbReference>
<dbReference type="InterPro" id="IPR053910">
    <property type="entry name" value="RsmI_HTH"/>
</dbReference>
<dbReference type="Gene3D" id="3.40.1010.10">
    <property type="entry name" value="Cobalt-precorrin-4 Transmethylase, Domain 1"/>
    <property type="match status" value="1"/>
</dbReference>
<comment type="similarity">
    <text evidence="6">Belongs to the methyltransferase superfamily. RsmI family.</text>
</comment>
<dbReference type="InterPro" id="IPR008189">
    <property type="entry name" value="rRNA_ssu_MeTfrase_I"/>
</dbReference>
<evidence type="ECO:0000256" key="4">
    <source>
        <dbReference type="ARBA" id="ARBA00022679"/>
    </source>
</evidence>
<name>A0A2S7K8I7_9PROT</name>
<dbReference type="AlphaFoldDB" id="A0A2S7K8I7"/>
<dbReference type="PROSITE" id="PS01296">
    <property type="entry name" value="RSMI"/>
    <property type="match status" value="1"/>
</dbReference>
<dbReference type="FunFam" id="3.30.950.10:FF:000002">
    <property type="entry name" value="Ribosomal RNA small subunit methyltransferase I"/>
    <property type="match status" value="1"/>
</dbReference>
<keyword evidence="4 6" id="KW-0808">Transferase</keyword>
<feature type="domain" description="Tetrapyrrole methylase" evidence="7">
    <location>
        <begin position="7"/>
        <end position="206"/>
    </location>
</feature>
<evidence type="ECO:0000256" key="2">
    <source>
        <dbReference type="ARBA" id="ARBA00022552"/>
    </source>
</evidence>
<comment type="function">
    <text evidence="6">Catalyzes the 2'-O-methylation of the ribose of cytidine 1402 (C1402) in 16S rRNA.</text>
</comment>
<dbReference type="GO" id="GO:0005737">
    <property type="term" value="C:cytoplasm"/>
    <property type="evidence" value="ECO:0007669"/>
    <property type="project" value="UniProtKB-SubCell"/>
</dbReference>
<evidence type="ECO:0000259" key="7">
    <source>
        <dbReference type="Pfam" id="PF00590"/>
    </source>
</evidence>
<dbReference type="OrthoDB" id="9809084at2"/>
<proteinExistence type="inferred from homology"/>
<evidence type="ECO:0000256" key="6">
    <source>
        <dbReference type="HAMAP-Rule" id="MF_01877"/>
    </source>
</evidence>
<dbReference type="Pfam" id="PF00590">
    <property type="entry name" value="TP_methylase"/>
    <property type="match status" value="1"/>
</dbReference>
<evidence type="ECO:0000313" key="9">
    <source>
        <dbReference type="EMBL" id="PQA88802.1"/>
    </source>
</evidence>
<dbReference type="EMBL" id="PJCH01000005">
    <property type="protein sequence ID" value="PQA88802.1"/>
    <property type="molecule type" value="Genomic_DNA"/>
</dbReference>
<comment type="catalytic activity">
    <reaction evidence="6">
        <text>cytidine(1402) in 16S rRNA + S-adenosyl-L-methionine = 2'-O-methylcytidine(1402) in 16S rRNA + S-adenosyl-L-homocysteine + H(+)</text>
        <dbReference type="Rhea" id="RHEA:42924"/>
        <dbReference type="Rhea" id="RHEA-COMP:10285"/>
        <dbReference type="Rhea" id="RHEA-COMP:10286"/>
        <dbReference type="ChEBI" id="CHEBI:15378"/>
        <dbReference type="ChEBI" id="CHEBI:57856"/>
        <dbReference type="ChEBI" id="CHEBI:59789"/>
        <dbReference type="ChEBI" id="CHEBI:74495"/>
        <dbReference type="ChEBI" id="CHEBI:82748"/>
        <dbReference type="EC" id="2.1.1.198"/>
    </reaction>
</comment>
<dbReference type="InterPro" id="IPR014776">
    <property type="entry name" value="4pyrrole_Mease_sub2"/>
</dbReference>
<dbReference type="CDD" id="cd11648">
    <property type="entry name" value="RsmI"/>
    <property type="match status" value="1"/>
</dbReference>
<protein>
    <recommendedName>
        <fullName evidence="6">Ribosomal RNA small subunit methyltransferase I</fullName>
        <ecNumber evidence="6">2.1.1.198</ecNumber>
    </recommendedName>
    <alternativeName>
        <fullName evidence="6">16S rRNA 2'-O-ribose C1402 methyltransferase</fullName>
    </alternativeName>
    <alternativeName>
        <fullName evidence="6">rRNA (cytidine-2'-O-)-methyltransferase RsmI</fullName>
    </alternativeName>
</protein>
<keyword evidence="10" id="KW-1185">Reference proteome</keyword>
<dbReference type="HAMAP" id="MF_01877">
    <property type="entry name" value="16SrRNA_methyltr_I"/>
    <property type="match status" value="1"/>
</dbReference>
<dbReference type="InterPro" id="IPR000878">
    <property type="entry name" value="4pyrrol_Mease"/>
</dbReference>
<comment type="caution">
    <text evidence="9">The sequence shown here is derived from an EMBL/GenBank/DDBJ whole genome shotgun (WGS) entry which is preliminary data.</text>
</comment>
<keyword evidence="2 6" id="KW-0698">rRNA processing</keyword>
<evidence type="ECO:0000313" key="10">
    <source>
        <dbReference type="Proteomes" id="UP000239504"/>
    </source>
</evidence>
<dbReference type="InterPro" id="IPR035996">
    <property type="entry name" value="4pyrrol_Methylase_sf"/>
</dbReference>
<evidence type="ECO:0000256" key="3">
    <source>
        <dbReference type="ARBA" id="ARBA00022603"/>
    </source>
</evidence>
<accession>A0A2S7K8I7</accession>
<dbReference type="PANTHER" id="PTHR46111">
    <property type="entry name" value="RIBOSOMAL RNA SMALL SUBUNIT METHYLTRANSFERASE I"/>
    <property type="match status" value="1"/>
</dbReference>
<organism evidence="9 10">
    <name type="scientific">Hyphococcus luteus</name>
    <dbReference type="NCBI Taxonomy" id="2058213"/>
    <lineage>
        <taxon>Bacteria</taxon>
        <taxon>Pseudomonadati</taxon>
        <taxon>Pseudomonadota</taxon>
        <taxon>Alphaproteobacteria</taxon>
        <taxon>Parvularculales</taxon>
        <taxon>Parvularculaceae</taxon>
        <taxon>Hyphococcus</taxon>
    </lineage>
</organism>
<dbReference type="EC" id="2.1.1.198" evidence="6"/>
<sequence>MHPEPGLYVTATPIGNLADMTYRAVEILKKADLILCEDTRQTAKLMSAYGIETPRAPYHEHNAARARPGILKKLQDGAVIALVSDAGTPLISDPGYKLVREARDAGIAVFPVPGANAGVAALSAAGAPSDRFFFAGFLPPKPGARAKALAALAPVDATLVFYETAPRLAGALSAMAEAFGKRRAVVARELTKLHEEFREATLADLAALYEETPAKGEIVILVFPPESREAGDADIDAFLETALQTMSVKEAAAAAAETLLVPRKAAYARALALKDGR</sequence>
<dbReference type="NCBIfam" id="TIGR00096">
    <property type="entry name" value="16S rRNA (cytidine(1402)-2'-O)-methyltransferase"/>
    <property type="match status" value="1"/>
</dbReference>
<dbReference type="Proteomes" id="UP000239504">
    <property type="component" value="Unassembled WGS sequence"/>
</dbReference>
<comment type="subcellular location">
    <subcellularLocation>
        <location evidence="6">Cytoplasm</location>
    </subcellularLocation>
</comment>
<dbReference type="InterPro" id="IPR014777">
    <property type="entry name" value="4pyrrole_Mease_sub1"/>
</dbReference>
<dbReference type="GO" id="GO:0070677">
    <property type="term" value="F:rRNA (cytosine-2'-O-)-methyltransferase activity"/>
    <property type="evidence" value="ECO:0007669"/>
    <property type="project" value="UniProtKB-UniRule"/>
</dbReference>
<evidence type="ECO:0000256" key="5">
    <source>
        <dbReference type="ARBA" id="ARBA00022691"/>
    </source>
</evidence>
<dbReference type="InterPro" id="IPR018063">
    <property type="entry name" value="SAM_MeTrfase_RsmI_CS"/>
</dbReference>
<dbReference type="FunFam" id="3.40.1010.10:FF:000007">
    <property type="entry name" value="Ribosomal RNA small subunit methyltransferase I"/>
    <property type="match status" value="1"/>
</dbReference>
<keyword evidence="3 6" id="KW-0489">Methyltransferase</keyword>
<dbReference type="Pfam" id="PF23016">
    <property type="entry name" value="RsmI_C"/>
    <property type="match status" value="1"/>
</dbReference>
<dbReference type="SUPFAM" id="SSF53790">
    <property type="entry name" value="Tetrapyrrole methylase"/>
    <property type="match status" value="1"/>
</dbReference>
<gene>
    <name evidence="6 9" type="primary">rsmI</name>
    <name evidence="9" type="ORF">CW354_07250</name>
</gene>
<evidence type="ECO:0000256" key="1">
    <source>
        <dbReference type="ARBA" id="ARBA00022490"/>
    </source>
</evidence>
<dbReference type="Gene3D" id="3.30.950.10">
    <property type="entry name" value="Methyltransferase, Cobalt-precorrin-4 Transmethylase, Domain 2"/>
    <property type="match status" value="1"/>
</dbReference>
<dbReference type="PIRSF" id="PIRSF005917">
    <property type="entry name" value="MTase_YraL"/>
    <property type="match status" value="1"/>
</dbReference>
<keyword evidence="1 6" id="KW-0963">Cytoplasm</keyword>
<evidence type="ECO:0000259" key="8">
    <source>
        <dbReference type="Pfam" id="PF23016"/>
    </source>
</evidence>
<keyword evidence="5 6" id="KW-0949">S-adenosyl-L-methionine</keyword>
<feature type="domain" description="RsmI HTH" evidence="8">
    <location>
        <begin position="229"/>
        <end position="274"/>
    </location>
</feature>